<organism evidence="1 2">
    <name type="scientific">Sporocytophaga myxococcoides</name>
    <dbReference type="NCBI Taxonomy" id="153721"/>
    <lineage>
        <taxon>Bacteria</taxon>
        <taxon>Pseudomonadati</taxon>
        <taxon>Bacteroidota</taxon>
        <taxon>Cytophagia</taxon>
        <taxon>Cytophagales</taxon>
        <taxon>Cytophagaceae</taxon>
        <taxon>Sporocytophaga</taxon>
    </lineage>
</organism>
<keyword evidence="2" id="KW-1185">Reference proteome</keyword>
<evidence type="ECO:0000313" key="1">
    <source>
        <dbReference type="EMBL" id="GAL85969.1"/>
    </source>
</evidence>
<reference evidence="1 2" key="1">
    <citation type="submission" date="2014-09" db="EMBL/GenBank/DDBJ databases">
        <title>Sporocytophaga myxococcoides PG-01 genome sequencing.</title>
        <authorList>
            <person name="Liu L."/>
            <person name="Gao P.J."/>
            <person name="Chen G.J."/>
            <person name="Wang L.S."/>
        </authorList>
    </citation>
    <scope>NUCLEOTIDE SEQUENCE [LARGE SCALE GENOMIC DNA]</scope>
    <source>
        <strain evidence="1 2">PG-01</strain>
    </source>
</reference>
<dbReference type="AlphaFoldDB" id="A0A098LHP7"/>
<proteinExistence type="predicted"/>
<dbReference type="RefSeq" id="WP_045465059.1">
    <property type="nucleotide sequence ID" value="NZ_BBLT01000006.1"/>
</dbReference>
<gene>
    <name evidence="1" type="ORF">MYP_3198</name>
</gene>
<sequence>MKKIPSGILIILVFILFPYENILIAGVNPIEGNHKSWLRRNKTRKISNLRFSLDSIKTAYPQPFLTLHLGASYTINTGNVQVNSGQIPGTKINVHEDLGFPKHPILLRANVIFSFGNFHWISFDTYNVNRRGTEIFDKDIKYGDTTFLAGNQVRSQLKLNYLNLSYINFFYDNGRSRAAFLLGITATIYSLRLSNRTFPDFNEKHNVFVPLPTIGFNASTYLNKRLLVLAVIKYSGWWSKNYNCNVLNINPYFEYYLYKNFGIGMRYNYGFTSFKKLPEKKFNGSILNNFNAISVVLVYRFLKKGDKKTMQ</sequence>
<evidence type="ECO:0008006" key="3">
    <source>
        <dbReference type="Google" id="ProtNLM"/>
    </source>
</evidence>
<name>A0A098LHP7_9BACT</name>
<accession>A0A098LHP7</accession>
<evidence type="ECO:0000313" key="2">
    <source>
        <dbReference type="Proteomes" id="UP000030185"/>
    </source>
</evidence>
<dbReference type="OrthoDB" id="657710at2"/>
<protein>
    <recommendedName>
        <fullName evidence="3">DUF4421 domain-containing protein</fullName>
    </recommendedName>
</protein>
<dbReference type="EMBL" id="BBLT01000006">
    <property type="protein sequence ID" value="GAL85969.1"/>
    <property type="molecule type" value="Genomic_DNA"/>
</dbReference>
<comment type="caution">
    <text evidence="1">The sequence shown here is derived from an EMBL/GenBank/DDBJ whole genome shotgun (WGS) entry which is preliminary data.</text>
</comment>
<dbReference type="Proteomes" id="UP000030185">
    <property type="component" value="Unassembled WGS sequence"/>
</dbReference>